<dbReference type="RefSeq" id="XP_012211255.1">
    <property type="nucleotide sequence ID" value="XM_012355865.1"/>
</dbReference>
<protein>
    <recommendedName>
        <fullName evidence="3">IFT122 zinc ribbon domain-containing protein</fullName>
    </recommendedName>
</protein>
<dbReference type="EMBL" id="KK583509">
    <property type="protein sequence ID" value="KDO18038.1"/>
    <property type="molecule type" value="Genomic_DNA"/>
</dbReference>
<evidence type="ECO:0000259" key="3">
    <source>
        <dbReference type="Pfam" id="PF25144"/>
    </source>
</evidence>
<sequence length="247" mass="27910">MALLDELIASVVAETRFKDASYYPWRIRDGMLGSIKASSPENVTTDDQKTLASAMSHEVDGKIYYAYSLIFAYTDEPFTTLQPETLFHASRSLLNVLGKEKPPPGISIARIAFTLAQHAQQLEAFKLAHMMYERLQTMRVRPEWQRMINLTNMVIQAKPYSDWDDLLPIEYRSSTTNPLLHPTSVGDVCVNSAHPFVRSFLSFDNVPLVEFAPTPDLSDDEAMALIETLPSMQHGKHGNNNDKWKTS</sequence>
<accession>A0A067BIN1</accession>
<dbReference type="InterPro" id="IPR039857">
    <property type="entry name" value="Ift122/121"/>
</dbReference>
<dbReference type="PANTHER" id="PTHR12764">
    <property type="entry name" value="WD REPEAT DOMAIN-RELATED"/>
    <property type="match status" value="1"/>
</dbReference>
<keyword evidence="1" id="KW-0853">WD repeat</keyword>
<evidence type="ECO:0000313" key="4">
    <source>
        <dbReference type="EMBL" id="KDO18038.1"/>
    </source>
</evidence>
<dbReference type="GO" id="GO:1905515">
    <property type="term" value="P:non-motile cilium assembly"/>
    <property type="evidence" value="ECO:0007669"/>
    <property type="project" value="TreeGrafter"/>
</dbReference>
<name>A0A067BIN1_SAPPC</name>
<proteinExistence type="predicted"/>
<gene>
    <name evidence="4" type="ORF">SPRG_16550</name>
</gene>
<evidence type="ECO:0000256" key="2">
    <source>
        <dbReference type="ARBA" id="ARBA00022737"/>
    </source>
</evidence>
<dbReference type="GeneID" id="24138164"/>
<dbReference type="OrthoDB" id="10255582at2759"/>
<dbReference type="GO" id="GO:0061512">
    <property type="term" value="P:protein localization to cilium"/>
    <property type="evidence" value="ECO:0007669"/>
    <property type="project" value="TreeGrafter"/>
</dbReference>
<dbReference type="AlphaFoldDB" id="A0A067BIN1"/>
<dbReference type="GO" id="GO:0035721">
    <property type="term" value="P:intraciliary retrograde transport"/>
    <property type="evidence" value="ECO:0007669"/>
    <property type="project" value="TreeGrafter"/>
</dbReference>
<dbReference type="GO" id="GO:0030991">
    <property type="term" value="C:intraciliary transport particle A"/>
    <property type="evidence" value="ECO:0007669"/>
    <property type="project" value="TreeGrafter"/>
</dbReference>
<evidence type="ECO:0000313" key="5">
    <source>
        <dbReference type="Proteomes" id="UP000030745"/>
    </source>
</evidence>
<dbReference type="Proteomes" id="UP000030745">
    <property type="component" value="Unassembled WGS sequence"/>
</dbReference>
<dbReference type="KEGG" id="spar:SPRG_16550"/>
<dbReference type="PANTHER" id="PTHR12764:SF4">
    <property type="entry name" value="INTRAFLAGELLAR TRANSPORT PROTEIN 122 HOMOLOG"/>
    <property type="match status" value="1"/>
</dbReference>
<keyword evidence="2" id="KW-0677">Repeat</keyword>
<dbReference type="InterPro" id="IPR056838">
    <property type="entry name" value="Zn_ribbon_IFT122"/>
</dbReference>
<dbReference type="STRING" id="695850.A0A067BIN1"/>
<feature type="domain" description="IFT122 zinc ribbon" evidence="3">
    <location>
        <begin position="164"/>
        <end position="209"/>
    </location>
</feature>
<dbReference type="VEuPathDB" id="FungiDB:SPRG_16550"/>
<organism evidence="4 5">
    <name type="scientific">Saprolegnia parasitica (strain CBS 223.65)</name>
    <dbReference type="NCBI Taxonomy" id="695850"/>
    <lineage>
        <taxon>Eukaryota</taxon>
        <taxon>Sar</taxon>
        <taxon>Stramenopiles</taxon>
        <taxon>Oomycota</taxon>
        <taxon>Saprolegniomycetes</taxon>
        <taxon>Saprolegniales</taxon>
        <taxon>Saprolegniaceae</taxon>
        <taxon>Saprolegnia</taxon>
    </lineage>
</organism>
<keyword evidence="5" id="KW-1185">Reference proteome</keyword>
<dbReference type="GO" id="GO:0097730">
    <property type="term" value="C:non-motile cilium"/>
    <property type="evidence" value="ECO:0007669"/>
    <property type="project" value="TreeGrafter"/>
</dbReference>
<dbReference type="Pfam" id="PF25144">
    <property type="entry name" value="Zn_ribbon_IFT122"/>
    <property type="match status" value="1"/>
</dbReference>
<reference evidence="4 5" key="1">
    <citation type="journal article" date="2013" name="PLoS Genet.">
        <title>Distinctive expansion of potential virulence genes in the genome of the oomycete fish pathogen Saprolegnia parasitica.</title>
        <authorList>
            <person name="Jiang R.H."/>
            <person name="de Bruijn I."/>
            <person name="Haas B.J."/>
            <person name="Belmonte R."/>
            <person name="Lobach L."/>
            <person name="Christie J."/>
            <person name="van den Ackerveken G."/>
            <person name="Bottin A."/>
            <person name="Bulone V."/>
            <person name="Diaz-Moreno S.M."/>
            <person name="Dumas B."/>
            <person name="Fan L."/>
            <person name="Gaulin E."/>
            <person name="Govers F."/>
            <person name="Grenville-Briggs L.J."/>
            <person name="Horner N.R."/>
            <person name="Levin J.Z."/>
            <person name="Mammella M."/>
            <person name="Meijer H.J."/>
            <person name="Morris P."/>
            <person name="Nusbaum C."/>
            <person name="Oome S."/>
            <person name="Phillips A.J."/>
            <person name="van Rooyen D."/>
            <person name="Rzeszutek E."/>
            <person name="Saraiva M."/>
            <person name="Secombes C.J."/>
            <person name="Seidl M.F."/>
            <person name="Snel B."/>
            <person name="Stassen J.H."/>
            <person name="Sykes S."/>
            <person name="Tripathy S."/>
            <person name="van den Berg H."/>
            <person name="Vega-Arreguin J.C."/>
            <person name="Wawra S."/>
            <person name="Young S.K."/>
            <person name="Zeng Q."/>
            <person name="Dieguez-Uribeondo J."/>
            <person name="Russ C."/>
            <person name="Tyler B.M."/>
            <person name="van West P."/>
        </authorList>
    </citation>
    <scope>NUCLEOTIDE SEQUENCE [LARGE SCALE GENOMIC DNA]</scope>
    <source>
        <strain evidence="4 5">CBS 223.65</strain>
    </source>
</reference>
<evidence type="ECO:0000256" key="1">
    <source>
        <dbReference type="ARBA" id="ARBA00022574"/>
    </source>
</evidence>